<organism evidence="8 9">
    <name type="scientific">Talaromyces islandicus</name>
    <name type="common">Penicillium islandicum</name>
    <dbReference type="NCBI Taxonomy" id="28573"/>
    <lineage>
        <taxon>Eukaryota</taxon>
        <taxon>Fungi</taxon>
        <taxon>Dikarya</taxon>
        <taxon>Ascomycota</taxon>
        <taxon>Pezizomycotina</taxon>
        <taxon>Eurotiomycetes</taxon>
        <taxon>Eurotiomycetidae</taxon>
        <taxon>Eurotiales</taxon>
        <taxon>Trichocomaceae</taxon>
        <taxon>Talaromyces</taxon>
        <taxon>Talaromyces sect. Islandici</taxon>
    </lineage>
</organism>
<dbReference type="CDD" id="cd04206">
    <property type="entry name" value="CuRO_1_LCC_like"/>
    <property type="match status" value="1"/>
</dbReference>
<evidence type="ECO:0000256" key="2">
    <source>
        <dbReference type="ARBA" id="ARBA00022723"/>
    </source>
</evidence>
<evidence type="ECO:0000259" key="7">
    <source>
        <dbReference type="Pfam" id="PF07732"/>
    </source>
</evidence>
<evidence type="ECO:0000313" key="9">
    <source>
        <dbReference type="Proteomes" id="UP000054383"/>
    </source>
</evidence>
<dbReference type="GO" id="GO:0016491">
    <property type="term" value="F:oxidoreductase activity"/>
    <property type="evidence" value="ECO:0007669"/>
    <property type="project" value="UniProtKB-KW"/>
</dbReference>
<dbReference type="GO" id="GO:0005507">
    <property type="term" value="F:copper ion binding"/>
    <property type="evidence" value="ECO:0007669"/>
    <property type="project" value="InterPro"/>
</dbReference>
<evidence type="ECO:0000313" key="8">
    <source>
        <dbReference type="EMBL" id="CRG82677.1"/>
    </source>
</evidence>
<evidence type="ECO:0008006" key="10">
    <source>
        <dbReference type="Google" id="ProtNLM"/>
    </source>
</evidence>
<feature type="chain" id="PRO_5018101057" description="L-ascorbate oxidase" evidence="5">
    <location>
        <begin position="20"/>
        <end position="545"/>
    </location>
</feature>
<evidence type="ECO:0000256" key="1">
    <source>
        <dbReference type="ARBA" id="ARBA00010609"/>
    </source>
</evidence>
<dbReference type="InterPro" id="IPR008972">
    <property type="entry name" value="Cupredoxin"/>
</dbReference>
<keyword evidence="3" id="KW-0560">Oxidoreductase</keyword>
<dbReference type="AlphaFoldDB" id="A0A0U1LI40"/>
<evidence type="ECO:0000259" key="6">
    <source>
        <dbReference type="Pfam" id="PF07731"/>
    </source>
</evidence>
<evidence type="ECO:0000256" key="5">
    <source>
        <dbReference type="SAM" id="SignalP"/>
    </source>
</evidence>
<feature type="signal peptide" evidence="5">
    <location>
        <begin position="1"/>
        <end position="19"/>
    </location>
</feature>
<sequence length="545" mass="60410">MLAVAGLAVLSLTAPAIYFASTFYSYGGSVPNIIVSGFNTSSADPGTVEENWRDAFTLQPNNHIFRKSQTIRNTWNVTMEERAPDGVKKMVYLINGQFPGPTIEARSGDELVIDVYNSIQDSSNDGIAVHWHGLIMKGANHMDGVVGLTQCAIGPSERFTYRFRIDESQSGTFWYHAHAGLQRADGLFGGIVETGIIDKPTLYFDGIKIQVTMQTRISSGLTLSISQGAMQLITVDGGSPVRNTPIATVMGVLYPGERMDLILDHCSQDILPHQTQSNHTDKETKLTIALDREYMRIENLALARIQSFPLLWEGTVSENSSLERHESPSPTSNFLLSEASGLPQWPGSDLTHISIEKSVLYTAMQIRSSFYNRPVGILNHTSWMIADSKAKPLLALDPKEWSKATKQPSSIQNLQVPWYQQSGKDKWIELVLNNMDDTGHPFHLHGYEFYILSVETTSRFGGYNPFDSDVVDLVKPKNLESPLRKDTVYVPPRGFAILQFPLNNDGLWLFHCHALLHQAAGMGIVLHIGDIDPDVKNSSSNLCTA</sequence>
<dbReference type="InterPro" id="IPR011706">
    <property type="entry name" value="Cu-oxidase_C"/>
</dbReference>
<dbReference type="SUPFAM" id="SSF49503">
    <property type="entry name" value="Cupredoxins"/>
    <property type="match status" value="2"/>
</dbReference>
<keyword evidence="5" id="KW-0732">Signal</keyword>
<protein>
    <recommendedName>
        <fullName evidence="10">L-ascorbate oxidase</fullName>
    </recommendedName>
</protein>
<accession>A0A0U1LI40</accession>
<dbReference type="Pfam" id="PF07731">
    <property type="entry name" value="Cu-oxidase_2"/>
    <property type="match status" value="1"/>
</dbReference>
<proteinExistence type="inferred from homology"/>
<dbReference type="OMA" id="HILWHQA"/>
<dbReference type="InterPro" id="IPR002355">
    <property type="entry name" value="Cu_oxidase_Cu_BS"/>
</dbReference>
<dbReference type="InterPro" id="IPR033138">
    <property type="entry name" value="Cu_oxidase_CS"/>
</dbReference>
<evidence type="ECO:0000256" key="3">
    <source>
        <dbReference type="ARBA" id="ARBA00023002"/>
    </source>
</evidence>
<feature type="domain" description="Plastocyanin-like" evidence="7">
    <location>
        <begin position="77"/>
        <end position="192"/>
    </location>
</feature>
<dbReference type="PROSITE" id="PS00080">
    <property type="entry name" value="MULTICOPPER_OXIDASE2"/>
    <property type="match status" value="1"/>
</dbReference>
<keyword evidence="4" id="KW-0186">Copper</keyword>
<dbReference type="PANTHER" id="PTHR11709:SF414">
    <property type="entry name" value="ADR239WP"/>
    <property type="match status" value="1"/>
</dbReference>
<dbReference type="Pfam" id="PF07732">
    <property type="entry name" value="Cu-oxidase_3"/>
    <property type="match status" value="1"/>
</dbReference>
<dbReference type="EMBL" id="CVMT01000001">
    <property type="protein sequence ID" value="CRG82677.1"/>
    <property type="molecule type" value="Genomic_DNA"/>
</dbReference>
<feature type="domain" description="Plastocyanin-like" evidence="6">
    <location>
        <begin position="424"/>
        <end position="526"/>
    </location>
</feature>
<dbReference type="OrthoDB" id="4223776at2759"/>
<reference evidence="8 9" key="1">
    <citation type="submission" date="2015-04" db="EMBL/GenBank/DDBJ databases">
        <authorList>
            <person name="Syromyatnikov M.Y."/>
            <person name="Popov V.N."/>
        </authorList>
    </citation>
    <scope>NUCLEOTIDE SEQUENCE [LARGE SCALE GENOMIC DNA]</scope>
    <source>
        <strain evidence="8">WF-38-12</strain>
    </source>
</reference>
<keyword evidence="2" id="KW-0479">Metal-binding</keyword>
<comment type="similarity">
    <text evidence="1">Belongs to the multicopper oxidase family.</text>
</comment>
<dbReference type="PANTHER" id="PTHR11709">
    <property type="entry name" value="MULTI-COPPER OXIDASE"/>
    <property type="match status" value="1"/>
</dbReference>
<dbReference type="InterPro" id="IPR011707">
    <property type="entry name" value="Cu-oxidase-like_N"/>
</dbReference>
<dbReference type="Proteomes" id="UP000054383">
    <property type="component" value="Unassembled WGS sequence"/>
</dbReference>
<dbReference type="Gene3D" id="2.60.40.420">
    <property type="entry name" value="Cupredoxins - blue copper proteins"/>
    <property type="match status" value="2"/>
</dbReference>
<gene>
    <name evidence="8" type="ORF">PISL3812_00021</name>
</gene>
<dbReference type="STRING" id="28573.A0A0U1LI40"/>
<name>A0A0U1LI40_TALIS</name>
<dbReference type="PROSITE" id="PS00079">
    <property type="entry name" value="MULTICOPPER_OXIDASE1"/>
    <property type="match status" value="1"/>
</dbReference>
<evidence type="ECO:0000256" key="4">
    <source>
        <dbReference type="ARBA" id="ARBA00023008"/>
    </source>
</evidence>
<keyword evidence="9" id="KW-1185">Reference proteome</keyword>
<dbReference type="InterPro" id="IPR045087">
    <property type="entry name" value="Cu-oxidase_fam"/>
</dbReference>